<feature type="compositionally biased region" description="Polar residues" evidence="1">
    <location>
        <begin position="772"/>
        <end position="788"/>
    </location>
</feature>
<dbReference type="GeneID" id="74896222"/>
<feature type="compositionally biased region" description="Low complexity" evidence="1">
    <location>
        <begin position="676"/>
        <end position="690"/>
    </location>
</feature>
<dbReference type="OMA" id="QDCGYNS"/>
<reference evidence="3" key="2">
    <citation type="journal article" date="2009" name="Fungal Genet. Biol.">
        <title>The 2008 update of the Aspergillus nidulans genome annotation: a community effort.</title>
        <authorList>
            <person name="Wortman J.R."/>
            <person name="Gilsenan J.M."/>
            <person name="Joardar V."/>
            <person name="Deegan J."/>
            <person name="Clutterbuck J."/>
            <person name="Andersen M.R."/>
            <person name="Archer D."/>
            <person name="Bencina M."/>
            <person name="Braus G."/>
            <person name="Coutinho P."/>
            <person name="von Dohren H."/>
            <person name="Doonan J."/>
            <person name="Driessen A.J."/>
            <person name="Durek P."/>
            <person name="Espeso E."/>
            <person name="Fekete E."/>
            <person name="Flipphi M."/>
            <person name="Estrada C.G."/>
            <person name="Geysens S."/>
            <person name="Goldman G."/>
            <person name="de Groot P.W."/>
            <person name="Hansen K."/>
            <person name="Harris S.D."/>
            <person name="Heinekamp T."/>
            <person name="Helmstaedt K."/>
            <person name="Henrissat B."/>
            <person name="Hofmann G."/>
            <person name="Homan T."/>
            <person name="Horio T."/>
            <person name="Horiuchi H."/>
            <person name="James S."/>
            <person name="Jones M."/>
            <person name="Karaffa L."/>
            <person name="Karanyi Z."/>
            <person name="Kato M."/>
            <person name="Keller N."/>
            <person name="Kelly D.E."/>
            <person name="Kiel J.A."/>
            <person name="Kim J.M."/>
            <person name="van der Klei I.J."/>
            <person name="Klis F.M."/>
            <person name="Kovalchuk A."/>
            <person name="Krasevec N."/>
            <person name="Kubicek C.P."/>
            <person name="Liu B."/>
            <person name="Maccabe A."/>
            <person name="Meyer V."/>
            <person name="Mirabito P."/>
            <person name="Miskei M."/>
            <person name="Mos M."/>
            <person name="Mullins J."/>
            <person name="Nelson D.R."/>
            <person name="Nielsen J."/>
            <person name="Oakley B.R."/>
            <person name="Osmani S.A."/>
            <person name="Pakula T."/>
            <person name="Paszewski A."/>
            <person name="Paulsen I."/>
            <person name="Pilsyk S."/>
            <person name="Pocsi I."/>
            <person name="Punt P.J."/>
            <person name="Ram A.F."/>
            <person name="Ren Q."/>
            <person name="Robellet X."/>
            <person name="Robson G."/>
            <person name="Seiboth B."/>
            <person name="van Solingen P."/>
            <person name="Specht T."/>
            <person name="Sun J."/>
            <person name="Taheri-Talesh N."/>
            <person name="Takeshita N."/>
            <person name="Ussery D."/>
            <person name="vanKuyk P.A."/>
            <person name="Visser H."/>
            <person name="van de Vondervoort P.J."/>
            <person name="de Vries R.P."/>
            <person name="Walton J."/>
            <person name="Xiang X."/>
            <person name="Xiong Y."/>
            <person name="Zeng A.P."/>
            <person name="Brandt B.W."/>
            <person name="Cornell M.J."/>
            <person name="van den Hondel C.A."/>
            <person name="Visser J."/>
            <person name="Oliver S.G."/>
            <person name="Turner G."/>
        </authorList>
    </citation>
    <scope>GENOME REANNOTATION</scope>
    <source>
        <strain evidence="3">FGSC A4 / ATCC 38163 / CBS 112.46 / NRRL 194 / M139</strain>
    </source>
</reference>
<feature type="region of interest" description="Disordered" evidence="1">
    <location>
        <begin position="1"/>
        <end position="115"/>
    </location>
</feature>
<feature type="region of interest" description="Disordered" evidence="1">
    <location>
        <begin position="656"/>
        <end position="730"/>
    </location>
</feature>
<dbReference type="RefSeq" id="XP_050469112.1">
    <property type="nucleotide sequence ID" value="XM_050613284.1"/>
</dbReference>
<feature type="compositionally biased region" description="Basic and acidic residues" evidence="1">
    <location>
        <begin position="11"/>
        <end position="25"/>
    </location>
</feature>
<proteinExistence type="predicted"/>
<dbReference type="EMBL" id="BN001308">
    <property type="protein sequence ID" value="CBF88607.1"/>
    <property type="molecule type" value="Genomic_DNA"/>
</dbReference>
<evidence type="ECO:0008006" key="4">
    <source>
        <dbReference type="Google" id="ProtNLM"/>
    </source>
</evidence>
<feature type="compositionally biased region" description="Polar residues" evidence="1">
    <location>
        <begin position="458"/>
        <end position="471"/>
    </location>
</feature>
<feature type="region of interest" description="Disordered" evidence="1">
    <location>
        <begin position="448"/>
        <end position="471"/>
    </location>
</feature>
<feature type="region of interest" description="Disordered" evidence="1">
    <location>
        <begin position="160"/>
        <end position="209"/>
    </location>
</feature>
<dbReference type="Proteomes" id="UP000000560">
    <property type="component" value="Chromosome VIII"/>
</dbReference>
<feature type="region of interest" description="Disordered" evidence="1">
    <location>
        <begin position="613"/>
        <end position="633"/>
    </location>
</feature>
<feature type="compositionally biased region" description="Acidic residues" evidence="1">
    <location>
        <begin position="326"/>
        <end position="336"/>
    </location>
</feature>
<keyword evidence="3" id="KW-1185">Reference proteome</keyword>
<feature type="compositionally biased region" description="Basic and acidic residues" evidence="1">
    <location>
        <begin position="306"/>
        <end position="323"/>
    </location>
</feature>
<organism evidence="2 3">
    <name type="scientific">Emericella nidulans (strain FGSC A4 / ATCC 38163 / CBS 112.46 / NRRL 194 / M139)</name>
    <name type="common">Aspergillus nidulans</name>
    <dbReference type="NCBI Taxonomy" id="227321"/>
    <lineage>
        <taxon>Eukaryota</taxon>
        <taxon>Fungi</taxon>
        <taxon>Dikarya</taxon>
        <taxon>Ascomycota</taxon>
        <taxon>Pezizomycotina</taxon>
        <taxon>Eurotiomycetes</taxon>
        <taxon>Eurotiomycetidae</taxon>
        <taxon>Eurotiales</taxon>
        <taxon>Aspergillaceae</taxon>
        <taxon>Aspergillus</taxon>
        <taxon>Aspergillus subgen. Nidulantes</taxon>
    </lineage>
</organism>
<evidence type="ECO:0000313" key="3">
    <source>
        <dbReference type="Proteomes" id="UP000000560"/>
    </source>
</evidence>
<feature type="compositionally biased region" description="Polar residues" evidence="1">
    <location>
        <begin position="1"/>
        <end position="10"/>
    </location>
</feature>
<dbReference type="STRING" id="227321.C8VPZ2"/>
<feature type="compositionally biased region" description="Low complexity" evidence="1">
    <location>
        <begin position="93"/>
        <end position="107"/>
    </location>
</feature>
<gene>
    <name evidence="2" type="ORF">ANIA_10133</name>
</gene>
<dbReference type="InParanoid" id="C8VPZ2"/>
<feature type="region of interest" description="Disordered" evidence="1">
    <location>
        <begin position="772"/>
        <end position="829"/>
    </location>
</feature>
<dbReference type="OrthoDB" id="5369448at2759"/>
<accession>C8VPZ2</accession>
<feature type="compositionally biased region" description="Basic and acidic residues" evidence="1">
    <location>
        <begin position="40"/>
        <end position="50"/>
    </location>
</feature>
<feature type="compositionally biased region" description="Polar residues" evidence="1">
    <location>
        <begin position="181"/>
        <end position="193"/>
    </location>
</feature>
<dbReference type="AlphaFoldDB" id="C8VPZ2"/>
<feature type="compositionally biased region" description="Basic and acidic residues" evidence="1">
    <location>
        <begin position="805"/>
        <end position="814"/>
    </location>
</feature>
<protein>
    <recommendedName>
        <fullName evidence="4">Flavoprotein oxygenase</fullName>
    </recommendedName>
</protein>
<feature type="compositionally biased region" description="Polar residues" evidence="1">
    <location>
        <begin position="26"/>
        <end position="39"/>
    </location>
</feature>
<dbReference type="VEuPathDB" id="FungiDB:AN10133"/>
<dbReference type="HOGENOM" id="CLU_341955_0_0_1"/>
<reference evidence="3" key="1">
    <citation type="journal article" date="2005" name="Nature">
        <title>Sequencing of Aspergillus nidulans and comparative analysis with A. fumigatus and A. oryzae.</title>
        <authorList>
            <person name="Galagan J.E."/>
            <person name="Calvo S.E."/>
            <person name="Cuomo C."/>
            <person name="Ma L.J."/>
            <person name="Wortman J.R."/>
            <person name="Batzoglou S."/>
            <person name="Lee S.I."/>
            <person name="Basturkmen M."/>
            <person name="Spevak C.C."/>
            <person name="Clutterbuck J."/>
            <person name="Kapitonov V."/>
            <person name="Jurka J."/>
            <person name="Scazzocchio C."/>
            <person name="Farman M."/>
            <person name="Butler J."/>
            <person name="Purcell S."/>
            <person name="Harris S."/>
            <person name="Braus G.H."/>
            <person name="Draht O."/>
            <person name="Busch S."/>
            <person name="D'Enfert C."/>
            <person name="Bouchier C."/>
            <person name="Goldman G.H."/>
            <person name="Bell-Pedersen D."/>
            <person name="Griffiths-Jones S."/>
            <person name="Doonan J.H."/>
            <person name="Yu J."/>
            <person name="Vienken K."/>
            <person name="Pain A."/>
            <person name="Freitag M."/>
            <person name="Selker E.U."/>
            <person name="Archer D.B."/>
            <person name="Penalva M.A."/>
            <person name="Oakley B.R."/>
            <person name="Momany M."/>
            <person name="Tanaka T."/>
            <person name="Kumagai T."/>
            <person name="Asai K."/>
            <person name="Machida M."/>
            <person name="Nierman W.C."/>
            <person name="Denning D.W."/>
            <person name="Caddick M."/>
            <person name="Hynes M."/>
            <person name="Paoletti M."/>
            <person name="Fischer R."/>
            <person name="Miller B."/>
            <person name="Dyer P."/>
            <person name="Sachs M.S."/>
            <person name="Osmani S.A."/>
            <person name="Birren B.W."/>
        </authorList>
    </citation>
    <scope>NUCLEOTIDE SEQUENCE [LARGE SCALE GENOMIC DNA]</scope>
    <source>
        <strain evidence="3">FGSC A4 / ATCC 38163 / CBS 112.46 / NRRL 194 / M139</strain>
    </source>
</reference>
<sequence>METSVDSQTIHLKEKANPSMSDHEATTISAAISDPANSEKQSEHSDESSFDRSMQVAAQDSGYNSSGSSGHHSPVGTQNGGPEEGELVRIRSRTSSCTSISSIPASTLTSPAGENRRMNIREGQDYMAQPWDHHVPQLRHTIRQREGTFRKPSSVRALQMHTEDEGDDYYHLTPPKRRGSQRTSDISIRSAGSSPFKRSPFYSPTGATAKPKIKKEYPLVLLHCTLLPPSLPVSGLIEHPNRQNILKEGLPSVYWRRWKLLEEKTGSGVIRDRGILISHPEDGYDLLEERLLESLELQHPRLDHGHFIGHDETESDGEDRLVPEDSGTEDEGEECPDCGARVVRQNTTRKWEVKVFAANGLMRAGAWAAAWKEMEKVDVEVGLWLPPDIRADLEKRLIEYPSHMNIANGPPIALLQEPENIPVDPSVRALTTKPPKADMLSQVTQARGGDLAPASPGVTASRSQDNQKWTQNTPKLSEDIDLRLLLVNYIYILASDRRNITIVFLSILVIFFALNPRAAVYESDLRPFPTYIPEYTTSPVVSLQQPATQTWTVHTSSQTPSVAISDPAGILASAVESVPFVSSDDIPTAAAGLSVTKREEVPPTETVTVSAKSAKIVSEEQEEPIPSIELGRESPLGAESCDLFAEGTRLVSKLREQSVYPRGNEPDGPVQIETDSSSMGSAESGSGEQEQFPHSSESALEKPQPTDTGDSPMKNTEAVPEEQRCLAQLSESVLEESLLTAVESPSIDDIHHTPEERPLQFMETVSMTESLSTAASINHSDADQTLPTDDQHNENEQNGQNGQNEPHELHELHEPVLPNEHDDDEMHEQ</sequence>
<evidence type="ECO:0000313" key="2">
    <source>
        <dbReference type="EMBL" id="CBF88607.1"/>
    </source>
</evidence>
<name>C8VPZ2_EMENI</name>
<feature type="region of interest" description="Disordered" evidence="1">
    <location>
        <begin position="306"/>
        <end position="336"/>
    </location>
</feature>
<evidence type="ECO:0000256" key="1">
    <source>
        <dbReference type="SAM" id="MobiDB-lite"/>
    </source>
</evidence>
<dbReference type="KEGG" id="ani:ANIA_10133"/>
<dbReference type="eggNOG" id="ENOG502SAW3">
    <property type="taxonomic scope" value="Eukaryota"/>
</dbReference>